<evidence type="ECO:0000259" key="12">
    <source>
        <dbReference type="PROSITE" id="PS50887"/>
    </source>
</evidence>
<dbReference type="InterPro" id="IPR001638">
    <property type="entry name" value="Solute-binding_3/MltF_N"/>
</dbReference>
<dbReference type="InterPro" id="IPR029787">
    <property type="entry name" value="Nucleotide_cyclase"/>
</dbReference>
<dbReference type="GO" id="GO:0071732">
    <property type="term" value="P:cellular response to nitric oxide"/>
    <property type="evidence" value="ECO:0007669"/>
    <property type="project" value="UniProtKB-ARBA"/>
</dbReference>
<evidence type="ECO:0000256" key="3">
    <source>
        <dbReference type="ARBA" id="ARBA00012282"/>
    </source>
</evidence>
<feature type="transmembrane region" description="Helical" evidence="7">
    <location>
        <begin position="263"/>
        <end position="286"/>
    </location>
</feature>
<comment type="catalytic activity">
    <reaction evidence="5">
        <text>3',3'-c-di-GMP + H2O = 5'-phosphoguanylyl(3'-&gt;5')guanosine + H(+)</text>
        <dbReference type="Rhea" id="RHEA:24902"/>
        <dbReference type="ChEBI" id="CHEBI:15377"/>
        <dbReference type="ChEBI" id="CHEBI:15378"/>
        <dbReference type="ChEBI" id="CHEBI:58754"/>
        <dbReference type="ChEBI" id="CHEBI:58805"/>
        <dbReference type="EC" id="3.1.4.52"/>
    </reaction>
    <physiologicalReaction direction="left-to-right" evidence="5">
        <dbReference type="Rhea" id="RHEA:24903"/>
    </physiologicalReaction>
</comment>
<feature type="domain" description="PAC" evidence="10">
    <location>
        <begin position="384"/>
        <end position="434"/>
    </location>
</feature>
<keyword evidence="7" id="KW-0472">Membrane</keyword>
<dbReference type="PROSITE" id="PS50887">
    <property type="entry name" value="GGDEF"/>
    <property type="match status" value="1"/>
</dbReference>
<comment type="subcellular location">
    <subcellularLocation>
        <location evidence="2">Cell inner membrane</location>
    </subcellularLocation>
</comment>
<reference evidence="13 14" key="1">
    <citation type="submission" date="2016-10" db="EMBL/GenBank/DDBJ databases">
        <authorList>
            <person name="Varghese N."/>
            <person name="Submissions S."/>
        </authorList>
    </citation>
    <scope>NUCLEOTIDE SEQUENCE [LARGE SCALE GENOMIC DNA]</scope>
    <source>
        <strain evidence="13 14">DSM 17833</strain>
    </source>
</reference>
<dbReference type="InterPro" id="IPR035919">
    <property type="entry name" value="EAL_sf"/>
</dbReference>
<dbReference type="SUPFAM" id="SSF55785">
    <property type="entry name" value="PYP-like sensor domain (PAS domain)"/>
    <property type="match status" value="4"/>
</dbReference>
<dbReference type="FunFam" id="3.20.20.450:FF:000001">
    <property type="entry name" value="Cyclic di-GMP phosphodiesterase yahA"/>
    <property type="match status" value="1"/>
</dbReference>
<keyword evidence="7" id="KW-1133">Transmembrane helix</keyword>
<dbReference type="PROSITE" id="PS50883">
    <property type="entry name" value="EAL"/>
    <property type="match status" value="1"/>
</dbReference>
<dbReference type="SMART" id="SM00062">
    <property type="entry name" value="PBPb"/>
    <property type="match status" value="1"/>
</dbReference>
<dbReference type="SUPFAM" id="SSF53850">
    <property type="entry name" value="Periplasmic binding protein-like II"/>
    <property type="match status" value="1"/>
</dbReference>
<dbReference type="Pfam" id="PF00990">
    <property type="entry name" value="GGDEF"/>
    <property type="match status" value="1"/>
</dbReference>
<dbReference type="InterPro" id="IPR013655">
    <property type="entry name" value="PAS_fold_3"/>
</dbReference>
<feature type="domain" description="PAS" evidence="9">
    <location>
        <begin position="309"/>
        <end position="366"/>
    </location>
</feature>
<dbReference type="InterPro" id="IPR000160">
    <property type="entry name" value="GGDEF_dom"/>
</dbReference>
<dbReference type="CDD" id="cd01007">
    <property type="entry name" value="PBP2_BvgS_HisK_like"/>
    <property type="match status" value="1"/>
</dbReference>
<dbReference type="Proteomes" id="UP000242418">
    <property type="component" value="Unassembled WGS sequence"/>
</dbReference>
<evidence type="ECO:0000313" key="14">
    <source>
        <dbReference type="Proteomes" id="UP000242418"/>
    </source>
</evidence>
<dbReference type="Pfam" id="PF08447">
    <property type="entry name" value="PAS_3"/>
    <property type="match status" value="1"/>
</dbReference>
<dbReference type="InterPro" id="IPR043128">
    <property type="entry name" value="Rev_trsase/Diguanyl_cyclase"/>
</dbReference>
<comment type="caution">
    <text evidence="13">The sequence shown here is derived from an EMBL/GenBank/DDBJ whole genome shotgun (WGS) entry which is preliminary data.</text>
</comment>
<evidence type="ECO:0000313" key="13">
    <source>
        <dbReference type="EMBL" id="SCW87755.1"/>
    </source>
</evidence>
<dbReference type="Gene3D" id="3.40.190.10">
    <property type="entry name" value="Periplasmic binding protein-like II"/>
    <property type="match status" value="2"/>
</dbReference>
<comment type="cofactor">
    <cofactor evidence="1">
        <name>Mg(2+)</name>
        <dbReference type="ChEBI" id="CHEBI:18420"/>
    </cofactor>
</comment>
<name>A0AB37ZCM7_9PSED</name>
<dbReference type="SMART" id="SM00091">
    <property type="entry name" value="PAS"/>
    <property type="match status" value="4"/>
</dbReference>
<dbReference type="InterPro" id="IPR000014">
    <property type="entry name" value="PAS"/>
</dbReference>
<keyword evidence="4" id="KW-0973">c-di-GMP</keyword>
<dbReference type="NCBIfam" id="TIGR00229">
    <property type="entry name" value="sensory_box"/>
    <property type="match status" value="4"/>
</dbReference>
<evidence type="ECO:0000256" key="1">
    <source>
        <dbReference type="ARBA" id="ARBA00001946"/>
    </source>
</evidence>
<dbReference type="CDD" id="cd01949">
    <property type="entry name" value="GGDEF"/>
    <property type="match status" value="1"/>
</dbReference>
<dbReference type="EC" id="3.1.4.52" evidence="3"/>
<evidence type="ECO:0000259" key="10">
    <source>
        <dbReference type="PROSITE" id="PS50113"/>
    </source>
</evidence>
<dbReference type="CDD" id="cd00130">
    <property type="entry name" value="PAS"/>
    <property type="match status" value="4"/>
</dbReference>
<dbReference type="Pfam" id="PF00563">
    <property type="entry name" value="EAL"/>
    <property type="match status" value="1"/>
</dbReference>
<dbReference type="FunFam" id="3.30.70.270:FF:000001">
    <property type="entry name" value="Diguanylate cyclase domain protein"/>
    <property type="match status" value="1"/>
</dbReference>
<dbReference type="CDD" id="cd01948">
    <property type="entry name" value="EAL"/>
    <property type="match status" value="1"/>
</dbReference>
<evidence type="ECO:0000256" key="7">
    <source>
        <dbReference type="SAM" id="Phobius"/>
    </source>
</evidence>
<feature type="domain" description="GGDEF" evidence="12">
    <location>
        <begin position="837"/>
        <end position="970"/>
    </location>
</feature>
<dbReference type="SUPFAM" id="SSF55073">
    <property type="entry name" value="Nucleotide cyclase"/>
    <property type="match status" value="1"/>
</dbReference>
<dbReference type="GO" id="GO:0071111">
    <property type="term" value="F:cyclic-guanylate-specific phosphodiesterase activity"/>
    <property type="evidence" value="ECO:0007669"/>
    <property type="project" value="UniProtKB-EC"/>
</dbReference>
<dbReference type="SMART" id="SM00086">
    <property type="entry name" value="PAC"/>
    <property type="match status" value="4"/>
</dbReference>
<gene>
    <name evidence="13" type="ORF">SAMN05216370_4247</name>
</gene>
<evidence type="ECO:0000256" key="4">
    <source>
        <dbReference type="ARBA" id="ARBA00022636"/>
    </source>
</evidence>
<evidence type="ECO:0000256" key="5">
    <source>
        <dbReference type="ARBA" id="ARBA00051114"/>
    </source>
</evidence>
<accession>A0AB37ZCM7</accession>
<sequence>MPRVAATLLLCLACWAAPVLSLELTPTEQAWLAENPQLSLGVDRDWPPYEFINGDEQYQGLAADYVRLIEQRLAITLRPAPAQNWSEVLADARTGKLHLLPSLMATPEREQYLTFTRPYLDFPIVILSQEQGPQPSKIRDLRGLRVAVVDSYATHELLRDKHPELRLWPRPSVAAALQALASGQADAMVGDLASSIWHLRQLKLDGIVISGQTPLRYQLAMAVPKDQAILAGILDKLLAELTPSEIAEIQQRWVSDPLDSRPFWRSLLLFGLPGLLAALLIIFSILRINHRLRSEMHNREQLENELRNSEQHYRGLVESLNAVAWQMDPSNLRYTYVAPQAEKLLGYPAHDWLTPGFVERVLHPDDARCAIDYCRSETQAGRDHSMDYRMLAADGREVWVRDIVTLSPLDGSQTLRGLLIDITETKRTEQALALSEQKFASVFHNCPDIIALLNQHDGRLLAVNKTFEQQFGISAVEAVGHTSSELGLWSEQGIGPRILDMLRQGNVHNIESAFRRRNGSQFTALISAQPVTVDDTTTLVVAVRDISELKDTQQRLKLSEDKFAKAFHASPDGLLITRLSDGQLLDVNEGFSRITGYSMNEATDSSTLQLGIWDNPDDRTRMFEHVQRHGSVRDFRALIRTRNGSLRTCEMSVQPIPIEGDTCMLTIARDITEREQMQENLKQAATVFESTAEGVMITDLQQRITAVNRAFTTITGYSEAEALGQSPRLLASGNHDSAFYAAMWHNLSASGHWQGEIWNKRKNGELFPEWLTISAVRDSNEHITHFVGVFADISSLKHAQASLDHQAHHDPLTDLPNRMLFDARLRAALEDARVDKRMGAVLFIDLDRFKNINDSLGHPVGDQLLRSIAERLKTHLRDIDTVARLGGDEFIILLPGLQHAEDAERVAHKLLECFSLPFRFDEQELFISASIGISRYPDDGEDVATLVKNADAAMYRSKARGRNRVERYTRDLTFQATERMALERELRRAIELEQLQLYYQPKRSLSTNRLIGAEALLRWHHPIFGEIPPDRFIPLAEETGLIIALGDWVLRRACWQMQQWQQHHAPFGPLSVNLTGVQLRQPHLLTRISSLLEDHNLAPELLQLEITESFIMNQAEEALNLLHQLKSLGIQLAIDDFGTGYSSLSYLKRLPVDTLKIDQSFVRGLPNDSNDVAIVRAIMALGRSMQLTVIAEGVETKAQELFLAAEGCEQIQGFVVSRAIHADAFAQNFLTPRHSVGAAEKAPV</sequence>
<feature type="signal peptide" evidence="8">
    <location>
        <begin position="1"/>
        <end position="21"/>
    </location>
</feature>
<dbReference type="NCBIfam" id="TIGR00254">
    <property type="entry name" value="GGDEF"/>
    <property type="match status" value="1"/>
</dbReference>
<evidence type="ECO:0000259" key="11">
    <source>
        <dbReference type="PROSITE" id="PS50883"/>
    </source>
</evidence>
<organism evidence="13 14">
    <name type="scientific">Pseudomonas peli</name>
    <dbReference type="NCBI Taxonomy" id="592361"/>
    <lineage>
        <taxon>Bacteria</taxon>
        <taxon>Pseudomonadati</taxon>
        <taxon>Pseudomonadota</taxon>
        <taxon>Gammaproteobacteria</taxon>
        <taxon>Pseudomonadales</taxon>
        <taxon>Pseudomonadaceae</taxon>
        <taxon>Pseudomonas</taxon>
    </lineage>
</organism>
<feature type="domain" description="PAC" evidence="10">
    <location>
        <begin position="633"/>
        <end position="683"/>
    </location>
</feature>
<dbReference type="Gene3D" id="3.30.450.20">
    <property type="entry name" value="PAS domain"/>
    <property type="match status" value="4"/>
</dbReference>
<feature type="domain" description="PAC" evidence="10">
    <location>
        <begin position="508"/>
        <end position="558"/>
    </location>
</feature>
<feature type="domain" description="PAS" evidence="9">
    <location>
        <begin position="680"/>
        <end position="726"/>
    </location>
</feature>
<dbReference type="InterPro" id="IPR000700">
    <property type="entry name" value="PAS-assoc_C"/>
</dbReference>
<keyword evidence="7" id="KW-0812">Transmembrane</keyword>
<dbReference type="Pfam" id="PF13426">
    <property type="entry name" value="PAS_9"/>
    <property type="match status" value="3"/>
</dbReference>
<dbReference type="SUPFAM" id="SSF141868">
    <property type="entry name" value="EAL domain-like"/>
    <property type="match status" value="1"/>
</dbReference>
<dbReference type="PROSITE" id="PS50113">
    <property type="entry name" value="PAC"/>
    <property type="match status" value="4"/>
</dbReference>
<proteinExistence type="predicted"/>
<dbReference type="PROSITE" id="PS50112">
    <property type="entry name" value="PAS"/>
    <property type="match status" value="3"/>
</dbReference>
<evidence type="ECO:0000256" key="6">
    <source>
        <dbReference type="SAM" id="Coils"/>
    </source>
</evidence>
<protein>
    <recommendedName>
        <fullName evidence="3">cyclic-guanylate-specific phosphodiesterase</fullName>
        <ecNumber evidence="3">3.1.4.52</ecNumber>
    </recommendedName>
</protein>
<dbReference type="AlphaFoldDB" id="A0AB37ZCM7"/>
<feature type="coiled-coil region" evidence="6">
    <location>
        <begin position="285"/>
        <end position="319"/>
    </location>
</feature>
<dbReference type="GO" id="GO:0005886">
    <property type="term" value="C:plasma membrane"/>
    <property type="evidence" value="ECO:0007669"/>
    <property type="project" value="UniProtKB-SubCell"/>
</dbReference>
<evidence type="ECO:0000256" key="8">
    <source>
        <dbReference type="SAM" id="SignalP"/>
    </source>
</evidence>
<dbReference type="EMBL" id="FMTL01000007">
    <property type="protein sequence ID" value="SCW87755.1"/>
    <property type="molecule type" value="Genomic_DNA"/>
</dbReference>
<keyword evidence="8" id="KW-0732">Signal</keyword>
<keyword evidence="14" id="KW-1185">Reference proteome</keyword>
<dbReference type="InterPro" id="IPR035965">
    <property type="entry name" value="PAS-like_dom_sf"/>
</dbReference>
<dbReference type="PANTHER" id="PTHR44757:SF2">
    <property type="entry name" value="BIOFILM ARCHITECTURE MAINTENANCE PROTEIN MBAA"/>
    <property type="match status" value="1"/>
</dbReference>
<keyword evidence="6" id="KW-0175">Coiled coil</keyword>
<evidence type="ECO:0000259" key="9">
    <source>
        <dbReference type="PROSITE" id="PS50112"/>
    </source>
</evidence>
<dbReference type="Gene3D" id="3.30.70.270">
    <property type="match status" value="1"/>
</dbReference>
<feature type="domain" description="PAS" evidence="9">
    <location>
        <begin position="559"/>
        <end position="628"/>
    </location>
</feature>
<evidence type="ECO:0000256" key="2">
    <source>
        <dbReference type="ARBA" id="ARBA00004533"/>
    </source>
</evidence>
<dbReference type="InterPro" id="IPR052155">
    <property type="entry name" value="Biofilm_reg_signaling"/>
</dbReference>
<dbReference type="RefSeq" id="WP_090256057.1">
    <property type="nucleotide sequence ID" value="NZ_FMTL01000007.1"/>
</dbReference>
<dbReference type="InterPro" id="IPR001633">
    <property type="entry name" value="EAL_dom"/>
</dbReference>
<feature type="domain" description="PAC" evidence="10">
    <location>
        <begin position="753"/>
        <end position="805"/>
    </location>
</feature>
<dbReference type="Pfam" id="PF00497">
    <property type="entry name" value="SBP_bac_3"/>
    <property type="match status" value="1"/>
</dbReference>
<dbReference type="SMART" id="SM00267">
    <property type="entry name" value="GGDEF"/>
    <property type="match status" value="1"/>
</dbReference>
<feature type="domain" description="EAL" evidence="11">
    <location>
        <begin position="979"/>
        <end position="1233"/>
    </location>
</feature>
<dbReference type="PANTHER" id="PTHR44757">
    <property type="entry name" value="DIGUANYLATE CYCLASE DGCP"/>
    <property type="match status" value="1"/>
</dbReference>
<dbReference type="Gene3D" id="3.20.20.450">
    <property type="entry name" value="EAL domain"/>
    <property type="match status" value="1"/>
</dbReference>
<dbReference type="SMART" id="SM00052">
    <property type="entry name" value="EAL"/>
    <property type="match status" value="1"/>
</dbReference>
<dbReference type="InterPro" id="IPR001610">
    <property type="entry name" value="PAC"/>
</dbReference>
<feature type="chain" id="PRO_5044312019" description="cyclic-guanylate-specific phosphodiesterase" evidence="8">
    <location>
        <begin position="22"/>
        <end position="1244"/>
    </location>
</feature>